<sequence length="210" mass="23006">MCVAPISDNSSLRRPEQPTELQLSSFDAPRSLPSHGGMLVRRTSSVPAAYDGKSVYQSKWTVSRPTFKASGEGRRKNAHAATPGPRSNALDRPCDEATEEGTALLSINEESPQKCFLGTLVEALESRYVGVLWRKTLEGEFQSKIDVGYGGLERGRRDAGPECRPERQTLSQKASSHELIEVFSSAADEDNNSTCPPLDLPKPQTMRTAR</sequence>
<feature type="region of interest" description="Disordered" evidence="1">
    <location>
        <begin position="152"/>
        <end position="210"/>
    </location>
</feature>
<evidence type="ECO:0000313" key="3">
    <source>
        <dbReference type="Proteomes" id="UP000799766"/>
    </source>
</evidence>
<feature type="region of interest" description="Disordered" evidence="1">
    <location>
        <begin position="66"/>
        <end position="97"/>
    </location>
</feature>
<dbReference type="AlphaFoldDB" id="A0A6A6NZ06"/>
<organism evidence="2 3">
    <name type="scientific">Lineolata rhizophorae</name>
    <dbReference type="NCBI Taxonomy" id="578093"/>
    <lineage>
        <taxon>Eukaryota</taxon>
        <taxon>Fungi</taxon>
        <taxon>Dikarya</taxon>
        <taxon>Ascomycota</taxon>
        <taxon>Pezizomycotina</taxon>
        <taxon>Dothideomycetes</taxon>
        <taxon>Dothideomycetes incertae sedis</taxon>
        <taxon>Lineolatales</taxon>
        <taxon>Lineolataceae</taxon>
        <taxon>Lineolata</taxon>
    </lineage>
</organism>
<feature type="compositionally biased region" description="Basic and acidic residues" evidence="1">
    <location>
        <begin position="153"/>
        <end position="167"/>
    </location>
</feature>
<keyword evidence="3" id="KW-1185">Reference proteome</keyword>
<evidence type="ECO:0000256" key="1">
    <source>
        <dbReference type="SAM" id="MobiDB-lite"/>
    </source>
</evidence>
<gene>
    <name evidence="2" type="ORF">BDY21DRAFT_364510</name>
</gene>
<proteinExistence type="predicted"/>
<protein>
    <submittedName>
        <fullName evidence="2">Uncharacterized protein</fullName>
    </submittedName>
</protein>
<dbReference type="EMBL" id="MU001682">
    <property type="protein sequence ID" value="KAF2456980.1"/>
    <property type="molecule type" value="Genomic_DNA"/>
</dbReference>
<name>A0A6A6NZ06_9PEZI</name>
<accession>A0A6A6NZ06</accession>
<feature type="region of interest" description="Disordered" evidence="1">
    <location>
        <begin position="1"/>
        <end position="38"/>
    </location>
</feature>
<evidence type="ECO:0000313" key="2">
    <source>
        <dbReference type="EMBL" id="KAF2456980.1"/>
    </source>
</evidence>
<dbReference type="Proteomes" id="UP000799766">
    <property type="component" value="Unassembled WGS sequence"/>
</dbReference>
<reference evidence="2" key="1">
    <citation type="journal article" date="2020" name="Stud. Mycol.">
        <title>101 Dothideomycetes genomes: a test case for predicting lifestyles and emergence of pathogens.</title>
        <authorList>
            <person name="Haridas S."/>
            <person name="Albert R."/>
            <person name="Binder M."/>
            <person name="Bloem J."/>
            <person name="Labutti K."/>
            <person name="Salamov A."/>
            <person name="Andreopoulos B."/>
            <person name="Baker S."/>
            <person name="Barry K."/>
            <person name="Bills G."/>
            <person name="Bluhm B."/>
            <person name="Cannon C."/>
            <person name="Castanera R."/>
            <person name="Culley D."/>
            <person name="Daum C."/>
            <person name="Ezra D."/>
            <person name="Gonzalez J."/>
            <person name="Henrissat B."/>
            <person name="Kuo A."/>
            <person name="Liang C."/>
            <person name="Lipzen A."/>
            <person name="Lutzoni F."/>
            <person name="Magnuson J."/>
            <person name="Mondo S."/>
            <person name="Nolan M."/>
            <person name="Ohm R."/>
            <person name="Pangilinan J."/>
            <person name="Park H.-J."/>
            <person name="Ramirez L."/>
            <person name="Alfaro M."/>
            <person name="Sun H."/>
            <person name="Tritt A."/>
            <person name="Yoshinaga Y."/>
            <person name="Zwiers L.-H."/>
            <person name="Turgeon B."/>
            <person name="Goodwin S."/>
            <person name="Spatafora J."/>
            <person name="Crous P."/>
            <person name="Grigoriev I."/>
        </authorList>
    </citation>
    <scope>NUCLEOTIDE SEQUENCE</scope>
    <source>
        <strain evidence="2">ATCC 16933</strain>
    </source>
</reference>